<name>A0ABP2IYA1_9ACTN</name>
<accession>A0ABP2IYA1</accession>
<feature type="transmembrane region" description="Helical" evidence="5">
    <location>
        <begin position="338"/>
        <end position="356"/>
    </location>
</feature>
<organism evidence="7 8">
    <name type="scientific">Fannyhessea vaginae PB189-T1-4</name>
    <dbReference type="NCBI Taxonomy" id="866774"/>
    <lineage>
        <taxon>Bacteria</taxon>
        <taxon>Bacillati</taxon>
        <taxon>Actinomycetota</taxon>
        <taxon>Coriobacteriia</taxon>
        <taxon>Coriobacteriales</taxon>
        <taxon>Atopobiaceae</taxon>
        <taxon>Fannyhessea</taxon>
    </lineage>
</organism>
<feature type="domain" description="Major facilitator superfamily (MFS) profile" evidence="6">
    <location>
        <begin position="24"/>
        <end position="424"/>
    </location>
</feature>
<feature type="transmembrane region" description="Helical" evidence="5">
    <location>
        <begin position="250"/>
        <end position="267"/>
    </location>
</feature>
<feature type="transmembrane region" description="Helical" evidence="5">
    <location>
        <begin position="315"/>
        <end position="332"/>
    </location>
</feature>
<evidence type="ECO:0000313" key="7">
    <source>
        <dbReference type="EMBL" id="EFL44024.1"/>
    </source>
</evidence>
<keyword evidence="3 5" id="KW-1133">Transmembrane helix</keyword>
<dbReference type="Pfam" id="PF07690">
    <property type="entry name" value="MFS_1"/>
    <property type="match status" value="1"/>
</dbReference>
<dbReference type="Proteomes" id="UP000004431">
    <property type="component" value="Unassembled WGS sequence"/>
</dbReference>
<evidence type="ECO:0000256" key="2">
    <source>
        <dbReference type="ARBA" id="ARBA00022692"/>
    </source>
</evidence>
<evidence type="ECO:0000313" key="8">
    <source>
        <dbReference type="Proteomes" id="UP000004431"/>
    </source>
</evidence>
<dbReference type="InterPro" id="IPR011701">
    <property type="entry name" value="MFS"/>
</dbReference>
<keyword evidence="8" id="KW-1185">Reference proteome</keyword>
<dbReference type="SUPFAM" id="SSF103473">
    <property type="entry name" value="MFS general substrate transporter"/>
    <property type="match status" value="1"/>
</dbReference>
<evidence type="ECO:0000256" key="4">
    <source>
        <dbReference type="ARBA" id="ARBA00023136"/>
    </source>
</evidence>
<feature type="transmembrane region" description="Helical" evidence="5">
    <location>
        <begin position="402"/>
        <end position="422"/>
    </location>
</feature>
<feature type="transmembrane region" description="Helical" evidence="5">
    <location>
        <begin position="279"/>
        <end position="303"/>
    </location>
</feature>
<evidence type="ECO:0000256" key="1">
    <source>
        <dbReference type="ARBA" id="ARBA00004651"/>
    </source>
</evidence>
<gene>
    <name evidence="7" type="ORF">HMPREF9248_0807</name>
</gene>
<dbReference type="PANTHER" id="PTHR23531">
    <property type="entry name" value="QUINOLENE RESISTANCE PROTEIN NORA"/>
    <property type="match status" value="1"/>
</dbReference>
<evidence type="ECO:0000259" key="6">
    <source>
        <dbReference type="PROSITE" id="PS50850"/>
    </source>
</evidence>
<proteinExistence type="predicted"/>
<evidence type="ECO:0000256" key="5">
    <source>
        <dbReference type="SAM" id="Phobius"/>
    </source>
</evidence>
<protein>
    <submittedName>
        <fullName evidence="7">Transporter, major facilitator family protein</fullName>
    </submittedName>
</protein>
<dbReference type="InterPro" id="IPR020846">
    <property type="entry name" value="MFS_dom"/>
</dbReference>
<keyword evidence="4 5" id="KW-0472">Membrane</keyword>
<dbReference type="PANTHER" id="PTHR23531:SF1">
    <property type="entry name" value="QUINOLENE RESISTANCE PROTEIN NORA"/>
    <property type="match status" value="1"/>
</dbReference>
<feature type="transmembrane region" description="Helical" evidence="5">
    <location>
        <begin position="58"/>
        <end position="78"/>
    </location>
</feature>
<comment type="subcellular location">
    <subcellularLocation>
        <location evidence="1">Cell membrane</location>
        <topology evidence="1">Multi-pass membrane protein</topology>
    </subcellularLocation>
</comment>
<reference evidence="7 8" key="1">
    <citation type="submission" date="2010-08" db="EMBL/GenBank/DDBJ databases">
        <authorList>
            <person name="Durkin A.S."/>
            <person name="Madupu R."/>
            <person name="Torralba M."/>
            <person name="Gillis M."/>
            <person name="Methe B."/>
            <person name="Sutton G."/>
            <person name="Nelson K.E."/>
        </authorList>
    </citation>
    <scope>NUCLEOTIDE SEQUENCE [LARGE SCALE GENOMIC DNA]</scope>
    <source>
        <strain evidence="7 8">PB189-T1-4</strain>
    </source>
</reference>
<dbReference type="InterPro" id="IPR052714">
    <property type="entry name" value="MFS_Exporter"/>
</dbReference>
<feature type="transmembrane region" description="Helical" evidence="5">
    <location>
        <begin position="25"/>
        <end position="46"/>
    </location>
</feature>
<feature type="transmembrane region" description="Helical" evidence="5">
    <location>
        <begin position="377"/>
        <end position="396"/>
    </location>
</feature>
<dbReference type="RefSeq" id="WP_006304250.1">
    <property type="nucleotide sequence ID" value="NZ_AEDQ01000021.1"/>
</dbReference>
<sequence>MSCCDTKCVTKCDTKSKPSIYTKDVILVMAASFFFMFSIMMVTPLINGFAQSLGTTALFAGVITGSMSIISLFLRPVAGNLSDHFSKYRLSCIGGALIALGVFGCAWAPEGNLLLAFRILNGCGFVLATVCMTTWLGLLVPREHVGEAMGFYGLMNALAMAVAPACSMNLVTYIGYRPCLALAGMSAVAMLISIQFVSDHAHPVNVVTAQPSQPAVTPTASQPAQTSQPARTRLRDALSTLRHIRILQKNAFPISLLMLLFSIPYFATQADILLYVQEGHLNVAVGYFFVVYAIVLLIIRMTLKRYFDTVPYGKWFWKCLVASALFLIGMAFMVNTLMMIVCAALLSVGYGVIYSINQSTAMMLAPTSEQGLASSTFYLGLDIGMSSAPILGGYLYTAVDRFWFYPSILFIVPLCILVYMCYKDRLNSAIYVR</sequence>
<dbReference type="EMBL" id="AEDQ01000021">
    <property type="protein sequence ID" value="EFL44024.1"/>
    <property type="molecule type" value="Genomic_DNA"/>
</dbReference>
<feature type="transmembrane region" description="Helical" evidence="5">
    <location>
        <begin position="90"/>
        <end position="109"/>
    </location>
</feature>
<feature type="transmembrane region" description="Helical" evidence="5">
    <location>
        <begin position="180"/>
        <end position="197"/>
    </location>
</feature>
<keyword evidence="2 5" id="KW-0812">Transmembrane</keyword>
<feature type="transmembrane region" description="Helical" evidence="5">
    <location>
        <begin position="151"/>
        <end position="174"/>
    </location>
</feature>
<dbReference type="PROSITE" id="PS50850">
    <property type="entry name" value="MFS"/>
    <property type="match status" value="1"/>
</dbReference>
<dbReference type="InterPro" id="IPR036259">
    <property type="entry name" value="MFS_trans_sf"/>
</dbReference>
<evidence type="ECO:0000256" key="3">
    <source>
        <dbReference type="ARBA" id="ARBA00022989"/>
    </source>
</evidence>
<feature type="transmembrane region" description="Helical" evidence="5">
    <location>
        <begin position="115"/>
        <end position="139"/>
    </location>
</feature>
<dbReference type="Gene3D" id="1.20.1250.20">
    <property type="entry name" value="MFS general substrate transporter like domains"/>
    <property type="match status" value="1"/>
</dbReference>
<comment type="caution">
    <text evidence="7">The sequence shown here is derived from an EMBL/GenBank/DDBJ whole genome shotgun (WGS) entry which is preliminary data.</text>
</comment>